<sequence length="543" mass="61703">MEKTCCPSYTIRLKASDFVPSKDQVRAYKRMQRFLDGSLHMEKTDKLTDEITRVWGSCSTAHNGNSNSAVMEPSEVDCDGKDKVDEFVHFLSHQIDNIVQLCMKSGEFSFDIKLPSASVKKVAPAKRKLEAENSEELVFSCNIAFQIAASLRRYVKQLKSSEHGLREVDDSRELSPKMIAEVLAGHSKQLTESCGLSVRACNGHINFYSSSKQADLVEAERGTLRKTSPEATSGNHKHSQKSCGGASQGQQRRLEIHLRRSSFEYEEYSLYRKYQLRVHNDIPDEITESSYKSFLVDTPLVHVPPNDDGAVPPCGFGSFHQQYVLDGRLIAVGVIDILPKCFSSKYLFWDPDFAFLSLGKYSALEEIKWITKNQAHCPSLQYYYLGYYTHSCSKMRYKAGYRPSELLCPRRYRWVPYDIGKPYLDRRKYVVLSDYVAFENHCHYTTVNKGASNDVFIDEDKMAEVDSESSNGELDLTTRALEDVDLSNVLIGVGETRMRFKDLQCAVDPGQLKFMESSLQRHVKAVGKELSEKIVFSPGWISW</sequence>
<dbReference type="PIRSF" id="PIRSF037207">
    <property type="entry name" value="ATE1_euk"/>
    <property type="match status" value="1"/>
</dbReference>
<dbReference type="InterPro" id="IPR030700">
    <property type="entry name" value="N-end_Aminoacyl_Trfase"/>
</dbReference>
<feature type="domain" description="N-end rule aminoacyl transferase C-terminal" evidence="3">
    <location>
        <begin position="266"/>
        <end position="408"/>
    </location>
</feature>
<evidence type="ECO:0000313" key="5">
    <source>
        <dbReference type="Proteomes" id="UP000231279"/>
    </source>
</evidence>
<dbReference type="AlphaFoldDB" id="A0A2G9HVT8"/>
<comment type="function">
    <text evidence="1">Involved in the post-translational conjugation of arginine to the N-terminal aspartate or glutamate of a protein. This arginylation is required for degradation of the protein via the ubiquitin pathway.</text>
</comment>
<dbReference type="PANTHER" id="PTHR21367">
    <property type="entry name" value="ARGININE-TRNA-PROTEIN TRANSFERASE 1"/>
    <property type="match status" value="1"/>
</dbReference>
<proteinExistence type="inferred from homology"/>
<evidence type="ECO:0000313" key="4">
    <source>
        <dbReference type="EMBL" id="PIN21583.1"/>
    </source>
</evidence>
<reference evidence="5" key="1">
    <citation type="journal article" date="2018" name="Gigascience">
        <title>Genome assembly of the Pink Ipe (Handroanthus impetiginosus, Bignoniaceae), a highly valued, ecologically keystone Neotropical timber forest tree.</title>
        <authorList>
            <person name="Silva-Junior O.B."/>
            <person name="Grattapaglia D."/>
            <person name="Novaes E."/>
            <person name="Collevatti R.G."/>
        </authorList>
    </citation>
    <scope>NUCLEOTIDE SEQUENCE [LARGE SCALE GENOMIC DNA]</scope>
    <source>
        <strain evidence="5">cv. UFG-1</strain>
    </source>
</reference>
<dbReference type="InterPro" id="IPR017137">
    <property type="entry name" value="Arg-tRNA-P_Trfase_1_euk"/>
</dbReference>
<dbReference type="InterPro" id="IPR016181">
    <property type="entry name" value="Acyl_CoA_acyltransferase"/>
</dbReference>
<comment type="caution">
    <text evidence="4">The sequence shown here is derived from an EMBL/GenBank/DDBJ whole genome shotgun (WGS) entry which is preliminary data.</text>
</comment>
<dbReference type="STRING" id="429701.A0A2G9HVT8"/>
<dbReference type="SUPFAM" id="SSF55729">
    <property type="entry name" value="Acyl-CoA N-acyltransferases (Nat)"/>
    <property type="match status" value="1"/>
</dbReference>
<dbReference type="GO" id="GO:0004057">
    <property type="term" value="F:arginyl-tRNA--protein transferase activity"/>
    <property type="evidence" value="ECO:0007669"/>
    <property type="project" value="UniProtKB-EC"/>
</dbReference>
<keyword evidence="1 4" id="KW-0808">Transferase</keyword>
<organism evidence="4 5">
    <name type="scientific">Handroanthus impetiginosus</name>
    <dbReference type="NCBI Taxonomy" id="429701"/>
    <lineage>
        <taxon>Eukaryota</taxon>
        <taxon>Viridiplantae</taxon>
        <taxon>Streptophyta</taxon>
        <taxon>Embryophyta</taxon>
        <taxon>Tracheophyta</taxon>
        <taxon>Spermatophyta</taxon>
        <taxon>Magnoliopsida</taxon>
        <taxon>eudicotyledons</taxon>
        <taxon>Gunneridae</taxon>
        <taxon>Pentapetalae</taxon>
        <taxon>asterids</taxon>
        <taxon>lamiids</taxon>
        <taxon>Lamiales</taxon>
        <taxon>Bignoniaceae</taxon>
        <taxon>Crescentiina</taxon>
        <taxon>Tabebuia alliance</taxon>
        <taxon>Handroanthus</taxon>
    </lineage>
</organism>
<evidence type="ECO:0000256" key="1">
    <source>
        <dbReference type="PIRNR" id="PIRNR037207"/>
    </source>
</evidence>
<keyword evidence="1" id="KW-0833">Ubl conjugation pathway</keyword>
<comment type="catalytic activity">
    <reaction evidence="1">
        <text>an N-terminal L-alpha-aminoacyl-[protein] + L-arginyl-tRNA(Arg) = an N-terminal L-arginyl-L-aminoacyl-[protein] + tRNA(Arg) + H(+)</text>
        <dbReference type="Rhea" id="RHEA:10208"/>
        <dbReference type="Rhea" id="RHEA-COMP:9658"/>
        <dbReference type="Rhea" id="RHEA-COMP:9673"/>
        <dbReference type="Rhea" id="RHEA-COMP:10636"/>
        <dbReference type="Rhea" id="RHEA-COMP:10638"/>
        <dbReference type="ChEBI" id="CHEBI:15378"/>
        <dbReference type="ChEBI" id="CHEBI:78442"/>
        <dbReference type="ChEBI" id="CHEBI:78513"/>
        <dbReference type="ChEBI" id="CHEBI:78597"/>
        <dbReference type="ChEBI" id="CHEBI:83562"/>
        <dbReference type="EC" id="2.3.2.8"/>
    </reaction>
</comment>
<comment type="similarity">
    <text evidence="1">Belongs to the R-transferase family.</text>
</comment>
<dbReference type="OrthoDB" id="74183at2759"/>
<keyword evidence="1 4" id="KW-0012">Acyltransferase</keyword>
<dbReference type="Pfam" id="PF04377">
    <property type="entry name" value="ATE_C"/>
    <property type="match status" value="1"/>
</dbReference>
<dbReference type="EMBL" id="NKXS01000921">
    <property type="protein sequence ID" value="PIN21583.1"/>
    <property type="molecule type" value="Genomic_DNA"/>
</dbReference>
<dbReference type="EC" id="2.3.2.8" evidence="1"/>
<keyword evidence="5" id="KW-1185">Reference proteome</keyword>
<dbReference type="PANTHER" id="PTHR21367:SF1">
    <property type="entry name" value="ARGINYL-TRNA--PROTEIN TRANSFERASE 1"/>
    <property type="match status" value="1"/>
</dbReference>
<dbReference type="InterPro" id="IPR007472">
    <property type="entry name" value="N-end_Aminoacyl_Trfase_C"/>
</dbReference>
<protein>
    <recommendedName>
        <fullName evidence="1">Arginyl-tRNA--protein transferase</fullName>
        <ecNumber evidence="1">2.3.2.8</ecNumber>
    </recommendedName>
</protein>
<dbReference type="GO" id="GO:0005737">
    <property type="term" value="C:cytoplasm"/>
    <property type="evidence" value="ECO:0007669"/>
    <property type="project" value="TreeGrafter"/>
</dbReference>
<evidence type="ECO:0000259" key="3">
    <source>
        <dbReference type="Pfam" id="PF04377"/>
    </source>
</evidence>
<evidence type="ECO:0000256" key="2">
    <source>
        <dbReference type="SAM" id="MobiDB-lite"/>
    </source>
</evidence>
<gene>
    <name evidence="4" type="ORF">CDL12_05723</name>
</gene>
<accession>A0A2G9HVT8</accession>
<name>A0A2G9HVT8_9LAMI</name>
<dbReference type="Proteomes" id="UP000231279">
    <property type="component" value="Unassembled WGS sequence"/>
</dbReference>
<feature type="region of interest" description="Disordered" evidence="2">
    <location>
        <begin position="226"/>
        <end position="252"/>
    </location>
</feature>